<evidence type="ECO:0000313" key="4">
    <source>
        <dbReference type="WBParaSite" id="SRAE_2000191600.1"/>
    </source>
</evidence>
<keyword evidence="1" id="KW-0175">Coiled coil</keyword>
<evidence type="ECO:0000313" key="3">
    <source>
        <dbReference type="Proteomes" id="UP000035682"/>
    </source>
</evidence>
<dbReference type="OMA" id="CRNNPFD"/>
<feature type="coiled-coil region" evidence="1">
    <location>
        <begin position="1080"/>
        <end position="1110"/>
    </location>
</feature>
<dbReference type="WBParaSite" id="SRAE_2000191600.1">
    <property type="protein sequence ID" value="SRAE_2000191600.1"/>
    <property type="gene ID" value="WBGene00262123"/>
</dbReference>
<dbReference type="CTD" id="36379617"/>
<dbReference type="RefSeq" id="XP_024506452.1">
    <property type="nucleotide sequence ID" value="XM_024652925.1"/>
</dbReference>
<evidence type="ECO:0000313" key="2">
    <source>
        <dbReference type="EMBL" id="CEF67252.1"/>
    </source>
</evidence>
<evidence type="ECO:0000313" key="5">
    <source>
        <dbReference type="WormBase" id="SRAE_2000191600"/>
    </source>
</evidence>
<organism evidence="2">
    <name type="scientific">Strongyloides ratti</name>
    <name type="common">Parasitic roundworm</name>
    <dbReference type="NCBI Taxonomy" id="34506"/>
    <lineage>
        <taxon>Eukaryota</taxon>
        <taxon>Metazoa</taxon>
        <taxon>Ecdysozoa</taxon>
        <taxon>Nematoda</taxon>
        <taxon>Chromadorea</taxon>
        <taxon>Rhabditida</taxon>
        <taxon>Tylenchina</taxon>
        <taxon>Panagrolaimomorpha</taxon>
        <taxon>Strongyloidoidea</taxon>
        <taxon>Strongyloididae</taxon>
        <taxon>Strongyloides</taxon>
    </lineage>
</organism>
<dbReference type="InterPro" id="IPR016024">
    <property type="entry name" value="ARM-type_fold"/>
</dbReference>
<sequence>MEKIFEKLALLIDQTTSSNALVKGYFEKAKDSIKMAHIPVECKRGDCLIFLSQCLINGKSRLSHVAFEGLQFIIQDSTYSSDYSTKKEEDTLPSQLVKNFQKMPEWDKQIQCQSLTLIMQLFSSSNIRISSGNIDECMQLCIKTYLETEETSVKLAVRGTITQIINSFCLNKYAKTIPGNQDEIAVFMEMTALIKKFITRLRTEELVVDEITLLLDAIYSLLSVQPISVCKHKPFLNALDEDLGVLIKRMFEWCSPKRSKQGLQLPSILGSEKNSSKVIIPDIFFSNEMVSSIYQIIEHLIRIYSKNEESQDTLNKLFHLVFLQPPVSVRGEALKLIKRLFTNQVMLFCIGRLLLQKSFFWNIIMDCLLECSQCNIPQILIEAIKILGTISNGFCELKHICNEKGNIEFIKENFPSYQPNVDVFYINEINEDGSSIEINKKVNIENETFLDEGNTNNDICLKELAKIFVNFVKEKLDKILESESYGEIDEIVQNLSVDIYKKSQTLENINSHYVVSDLIYLTIWSTFMYESVKLNKHNLDKEVFLAIITHSGSLLFMNENFVNEVFYLLRSNDVSIFNGKELLNKDGKVNLLFDMIEDITGFVLGIGNSSINKDNDNENFIKNFNKTIHYMLHYLISSRWEVFCILLAKQSIKGEKRFLKEKCLSEIKTLQSLAKMSLSLNYSTGVEFALEHLVDLICPLEEIRTRDFTKPKYMDFRKIWQDGIEDLEGISFIIEYGLNFGILASITWKHIITTLEYIYEMSFLLPQELITTSTNENCIPSSPLPIPTAENSFATKDIVKILYYLNHIATKFIDTASLMLPLPDLRRFVIAIGNAIENKWKWCDEKIAVESKSDLFSVLKTIMFKSKGKPLIHTMSVWNLIKIHLIDMASIRNKDKVVTNSIECMKDSTIIHLRNEKEGFNTNMFFFDSFQLLVVKDVLTIDGKEQIIHIFSDIVTRYNSSLGTGWKPLFSALKSINNAAGYGESSVSTYISFAIMDVFAKYMEIKDIFIQMSTMSEFIVCLTQHMQSKGMIFGTCDINSDKEEEDEILGEAALCCISKIQILLLRRFNDNDFNPIGQLLKRIDKRVIELENENEISKKINERIHNLKDIQLSIEEDMYFGKIFKKLTSSNINLSKEYNVEITESCWNKFSDSQKCVIELILSLCEQLAALLITCNQQMHSKIRQNFVDFLMTISSSKIGPNLTGYIFCNNLLPIMNNWLTTDSFVDKEQGEISCGLKNFRQTMGLITNLAQEYISENLNNLWTEKILLDLLELFNNSISQSCNLAIPRIAISCLKHLTQSLCNIFTPNCWLILSYSLYKTFLITLQPLRELCEVFYPKFNEMGSIELVLKENFETSEGKELFLLAKEMFFIENENCSNENNCVMVNGIITIRENVKDCENVSKNILIKEIFNNLVNHRLLLNFIDEILLTPCFKDKNFDMCLTSKKIFLIMLLCSSYVTSEADKRPALKNIIKKIVNEEREANFYKLTGATWSVLLNSFYSLSVNNDEANIKEYLYNSESCHWVTLLLLTFNCLKDTIVVLENESIGSRISAAIRERCELSTEFTLIQLDNSEYSNNDEEKVYKIIKTENSIDEFNLKKKRVSINAMPKRMNPFSSTSNLTLTKDFSEDTDKNSYMSYIMDTDLNIMTLSSTLSKLILRFVNDEKINFEKMLPLFNIVIPDLNRISTSIDVRNAISLYMERIINNYNFGFASQVETTK</sequence>
<dbReference type="WormBase" id="SRAE_2000191600">
    <property type="protein sequence ID" value="SRP02390"/>
    <property type="gene ID" value="WBGene00262123"/>
</dbReference>
<dbReference type="SUPFAM" id="SSF48371">
    <property type="entry name" value="ARM repeat"/>
    <property type="match status" value="1"/>
</dbReference>
<name>A0A090LBY5_STRRB</name>
<evidence type="ECO:0000256" key="1">
    <source>
        <dbReference type="SAM" id="Coils"/>
    </source>
</evidence>
<reference evidence="4" key="3">
    <citation type="submission" date="2020-12" db="UniProtKB">
        <authorList>
            <consortium name="WormBaseParasite"/>
        </authorList>
    </citation>
    <scope>IDENTIFICATION</scope>
</reference>
<dbReference type="EMBL" id="LN609529">
    <property type="protein sequence ID" value="CEF67252.1"/>
    <property type="molecule type" value="Genomic_DNA"/>
</dbReference>
<dbReference type="GeneID" id="36379617"/>
<reference evidence="3" key="1">
    <citation type="submission" date="2014-09" db="EMBL/GenBank/DDBJ databases">
        <authorList>
            <person name="Martin A.A."/>
        </authorList>
    </citation>
    <scope>NUCLEOTIDE SEQUENCE</scope>
    <source>
        <strain evidence="3">ED321</strain>
    </source>
</reference>
<gene>
    <name evidence="2 4 5" type="ORF">SRAE_2000191600</name>
</gene>
<dbReference type="STRING" id="34506.A0A090LBY5"/>
<reference evidence="2" key="2">
    <citation type="submission" date="2014-09" db="EMBL/GenBank/DDBJ databases">
        <authorList>
            <person name="Aslett A.Martin."/>
        </authorList>
    </citation>
    <scope>NUCLEOTIDE SEQUENCE</scope>
    <source>
        <strain evidence="2">ED321 Heterogonic</strain>
    </source>
</reference>
<proteinExistence type="predicted"/>
<protein>
    <submittedName>
        <fullName evidence="2 4">Brefeldin A-inhibited guanine nucleotide-exchange protein 3</fullName>
    </submittedName>
</protein>
<keyword evidence="3" id="KW-1185">Reference proteome</keyword>
<accession>A0A090LBY5</accession>
<dbReference type="OrthoDB" id="10002886at2759"/>
<dbReference type="Proteomes" id="UP000035682">
    <property type="component" value="Unplaced"/>
</dbReference>